<sequence length="67" mass="6774">LEGAFALARGAAPRIAGRRLLLVDDVLTSGATVSACAALLLRHGAAQVDVLAAARVPDAALLREAAR</sequence>
<evidence type="ECO:0000259" key="2">
    <source>
        <dbReference type="Pfam" id="PF00156"/>
    </source>
</evidence>
<evidence type="ECO:0000313" key="3">
    <source>
        <dbReference type="EMBL" id="EFH11177.1"/>
    </source>
</evidence>
<dbReference type="InterPro" id="IPR000836">
    <property type="entry name" value="PRTase_dom"/>
</dbReference>
<gene>
    <name evidence="3" type="ORF">HMPREF0731_2601</name>
</gene>
<dbReference type="PANTHER" id="PTHR47505:SF1">
    <property type="entry name" value="DNA UTILIZATION PROTEIN YHGH"/>
    <property type="match status" value="1"/>
</dbReference>
<accession>D5RNE0</accession>
<proteinExistence type="inferred from homology"/>
<evidence type="ECO:0000256" key="1">
    <source>
        <dbReference type="ARBA" id="ARBA00008007"/>
    </source>
</evidence>
<comment type="similarity">
    <text evidence="1">Belongs to the ComF/GntX family.</text>
</comment>
<dbReference type="PANTHER" id="PTHR47505">
    <property type="entry name" value="DNA UTILIZATION PROTEIN YHGH"/>
    <property type="match status" value="1"/>
</dbReference>
<dbReference type="InterPro" id="IPR051910">
    <property type="entry name" value="ComF/GntX_DNA_util-trans"/>
</dbReference>
<dbReference type="Gene3D" id="3.40.50.2020">
    <property type="match status" value="1"/>
</dbReference>
<dbReference type="Pfam" id="PF00156">
    <property type="entry name" value="Pribosyltran"/>
    <property type="match status" value="1"/>
</dbReference>
<dbReference type="EMBL" id="ADVL01000465">
    <property type="protein sequence ID" value="EFH11177.1"/>
    <property type="molecule type" value="Genomic_DNA"/>
</dbReference>
<dbReference type="InterPro" id="IPR029057">
    <property type="entry name" value="PRTase-like"/>
</dbReference>
<feature type="domain" description="Phosphoribosyltransferase" evidence="2">
    <location>
        <begin position="12"/>
        <end position="59"/>
    </location>
</feature>
<reference evidence="3 4" key="1">
    <citation type="submission" date="2010-04" db="EMBL/GenBank/DDBJ databases">
        <authorList>
            <person name="Qin X."/>
            <person name="Bachman B."/>
            <person name="Battles P."/>
            <person name="Bell A."/>
            <person name="Bess C."/>
            <person name="Bickham C."/>
            <person name="Chaboub L."/>
            <person name="Chen D."/>
            <person name="Coyle M."/>
            <person name="Deiros D.R."/>
            <person name="Dinh H."/>
            <person name="Forbes L."/>
            <person name="Fowler G."/>
            <person name="Francisco L."/>
            <person name="Fu Q."/>
            <person name="Gubbala S."/>
            <person name="Hale W."/>
            <person name="Han Y."/>
            <person name="Hemphill L."/>
            <person name="Highlander S.K."/>
            <person name="Hirani K."/>
            <person name="Hogues M."/>
            <person name="Jackson L."/>
            <person name="Jakkamsetti A."/>
            <person name="Javaid M."/>
            <person name="Jiang H."/>
            <person name="Korchina V."/>
            <person name="Kovar C."/>
            <person name="Lara F."/>
            <person name="Lee S."/>
            <person name="Mata R."/>
            <person name="Mathew T."/>
            <person name="Moen C."/>
            <person name="Morales K."/>
            <person name="Munidasa M."/>
            <person name="Nazareth L."/>
            <person name="Ngo R."/>
            <person name="Nguyen L."/>
            <person name="Okwuonu G."/>
            <person name="Ongeri F."/>
            <person name="Patil S."/>
            <person name="Petrosino J."/>
            <person name="Pham C."/>
            <person name="Pham P."/>
            <person name="Pu L.-L."/>
            <person name="Puazo M."/>
            <person name="Raj R."/>
            <person name="Reid J."/>
            <person name="Rouhana J."/>
            <person name="Saada N."/>
            <person name="Shang Y."/>
            <person name="Simmons D."/>
            <person name="Thornton R."/>
            <person name="Warren J."/>
            <person name="Weissenberger G."/>
            <person name="Zhang J."/>
            <person name="Zhang L."/>
            <person name="Zhou C."/>
            <person name="Zhu D."/>
            <person name="Muzny D."/>
            <person name="Worley K."/>
            <person name="Gibbs R."/>
        </authorList>
    </citation>
    <scope>NUCLEOTIDE SEQUENCE [LARGE SCALE GENOMIC DNA]</scope>
    <source>
        <strain evidence="3 4">ATCC 49957</strain>
    </source>
</reference>
<protein>
    <recommendedName>
        <fullName evidence="2">Phosphoribosyltransferase domain-containing protein</fullName>
    </recommendedName>
</protein>
<evidence type="ECO:0000313" key="4">
    <source>
        <dbReference type="Proteomes" id="UP000005324"/>
    </source>
</evidence>
<dbReference type="CDD" id="cd06223">
    <property type="entry name" value="PRTases_typeI"/>
    <property type="match status" value="1"/>
</dbReference>
<dbReference type="SUPFAM" id="SSF53271">
    <property type="entry name" value="PRTase-like"/>
    <property type="match status" value="1"/>
</dbReference>
<dbReference type="AlphaFoldDB" id="D5RNE0"/>
<keyword evidence="4" id="KW-1185">Reference proteome</keyword>
<dbReference type="Proteomes" id="UP000005324">
    <property type="component" value="Unassembled WGS sequence"/>
</dbReference>
<organism evidence="3 4">
    <name type="scientific">Pseudoroseomonas cervicalis ATCC 49957</name>
    <dbReference type="NCBI Taxonomy" id="525371"/>
    <lineage>
        <taxon>Bacteria</taxon>
        <taxon>Pseudomonadati</taxon>
        <taxon>Pseudomonadota</taxon>
        <taxon>Alphaproteobacteria</taxon>
        <taxon>Acetobacterales</taxon>
        <taxon>Roseomonadaceae</taxon>
        <taxon>Roseomonas</taxon>
    </lineage>
</organism>
<comment type="caution">
    <text evidence="3">The sequence shown here is derived from an EMBL/GenBank/DDBJ whole genome shotgun (WGS) entry which is preliminary data.</text>
</comment>
<dbReference type="RefSeq" id="WP_007006515.1">
    <property type="nucleotide sequence ID" value="NZ_GG771141.1"/>
</dbReference>
<dbReference type="HOGENOM" id="CLU_2800263_0_0_5"/>
<feature type="non-terminal residue" evidence="3">
    <location>
        <position position="1"/>
    </location>
</feature>
<name>D5RNE0_9PROT</name>